<keyword evidence="4" id="KW-0028">Amino-acid biosynthesis</keyword>
<keyword evidence="1 4" id="KW-0328">Glycosyltransferase</keyword>
<gene>
    <name evidence="4 7" type="primary">trpD</name>
    <name evidence="7" type="ORF">ANI02nite_10620</name>
</gene>
<dbReference type="OrthoDB" id="9806430at2"/>
<dbReference type="EMBL" id="BJYF01000005">
    <property type="protein sequence ID" value="GEN59178.1"/>
    <property type="molecule type" value="Genomic_DNA"/>
</dbReference>
<comment type="similarity">
    <text evidence="4">Belongs to the anthranilate phosphoribosyltransferase family.</text>
</comment>
<comment type="catalytic activity">
    <reaction evidence="4">
        <text>N-(5-phospho-beta-D-ribosyl)anthranilate + diphosphate = 5-phospho-alpha-D-ribose 1-diphosphate + anthranilate</text>
        <dbReference type="Rhea" id="RHEA:11768"/>
        <dbReference type="ChEBI" id="CHEBI:16567"/>
        <dbReference type="ChEBI" id="CHEBI:18277"/>
        <dbReference type="ChEBI" id="CHEBI:33019"/>
        <dbReference type="ChEBI" id="CHEBI:58017"/>
        <dbReference type="EC" id="2.4.2.18"/>
    </reaction>
</comment>
<dbReference type="Proteomes" id="UP000321635">
    <property type="component" value="Unassembled WGS sequence"/>
</dbReference>
<dbReference type="SUPFAM" id="SSF47648">
    <property type="entry name" value="Nucleoside phosphorylase/phosphoribosyltransferase N-terminal domain"/>
    <property type="match status" value="1"/>
</dbReference>
<organism evidence="7 8">
    <name type="scientific">Acetobacter nitrogenifigens DSM 23921 = NBRC 105050</name>
    <dbReference type="NCBI Taxonomy" id="1120919"/>
    <lineage>
        <taxon>Bacteria</taxon>
        <taxon>Pseudomonadati</taxon>
        <taxon>Pseudomonadota</taxon>
        <taxon>Alphaproteobacteria</taxon>
        <taxon>Acetobacterales</taxon>
        <taxon>Acetobacteraceae</taxon>
        <taxon>Acetobacter</taxon>
    </lineage>
</organism>
<feature type="binding site" evidence="4">
    <location>
        <position position="105"/>
    </location>
    <ligand>
        <name>Mg(2+)</name>
        <dbReference type="ChEBI" id="CHEBI:18420"/>
        <label>1</label>
    </ligand>
</feature>
<evidence type="ECO:0000313" key="8">
    <source>
        <dbReference type="Proteomes" id="UP000321635"/>
    </source>
</evidence>
<comment type="caution">
    <text evidence="4">Lacks conserved residue(s) required for the propagation of feature annotation.</text>
</comment>
<feature type="binding site" evidence="4">
    <location>
        <begin position="96"/>
        <end position="97"/>
    </location>
    <ligand>
        <name>5-phospho-alpha-D-ribose 1-diphosphate</name>
        <dbReference type="ChEBI" id="CHEBI:58017"/>
    </ligand>
</feature>
<keyword evidence="2 4" id="KW-0808">Transferase</keyword>
<evidence type="ECO:0000259" key="6">
    <source>
        <dbReference type="Pfam" id="PF02885"/>
    </source>
</evidence>
<feature type="binding site" evidence="4">
    <location>
        <position position="124"/>
    </location>
    <ligand>
        <name>anthranilate</name>
        <dbReference type="ChEBI" id="CHEBI:16567"/>
        <label>1</label>
    </ligand>
</feature>
<protein>
    <recommendedName>
        <fullName evidence="4">Anthranilate phosphoribosyltransferase</fullName>
        <ecNumber evidence="4">2.4.2.18</ecNumber>
    </recommendedName>
</protein>
<dbReference type="RefSeq" id="WP_051292147.1">
    <property type="nucleotide sequence ID" value="NZ_AUBI01000005.1"/>
</dbReference>
<dbReference type="Gene3D" id="3.40.1030.10">
    <property type="entry name" value="Nucleoside phosphorylase/phosphoribosyltransferase catalytic domain"/>
    <property type="match status" value="1"/>
</dbReference>
<dbReference type="EC" id="2.4.2.18" evidence="4"/>
<feature type="binding site" evidence="4">
    <location>
        <position position="93"/>
    </location>
    <ligand>
        <name>anthranilate</name>
        <dbReference type="ChEBI" id="CHEBI:16567"/>
        <label>1</label>
    </ligand>
</feature>
<dbReference type="SUPFAM" id="SSF52418">
    <property type="entry name" value="Nucleoside phosphorylase/phosphoribosyltransferase catalytic domain"/>
    <property type="match status" value="1"/>
</dbReference>
<dbReference type="InterPro" id="IPR017459">
    <property type="entry name" value="Glycosyl_Trfase_fam3_N_dom"/>
</dbReference>
<dbReference type="Pfam" id="PF00591">
    <property type="entry name" value="Glycos_transf_3"/>
    <property type="match status" value="1"/>
</dbReference>
<dbReference type="AlphaFoldDB" id="A0A511X8C2"/>
<dbReference type="Pfam" id="PF02885">
    <property type="entry name" value="Glycos_trans_3N"/>
    <property type="match status" value="1"/>
</dbReference>
<feature type="binding site" evidence="4">
    <location>
        <position position="93"/>
    </location>
    <ligand>
        <name>5-phospho-alpha-D-ribose 1-diphosphate</name>
        <dbReference type="ChEBI" id="CHEBI:58017"/>
    </ligand>
</feature>
<comment type="caution">
    <text evidence="7">The sequence shown here is derived from an EMBL/GenBank/DDBJ whole genome shotgun (WGS) entry which is preliminary data.</text>
</comment>
<dbReference type="NCBIfam" id="TIGR01245">
    <property type="entry name" value="trpD"/>
    <property type="match status" value="1"/>
</dbReference>
<dbReference type="STRING" id="1120919.GCA_000429165_01825"/>
<dbReference type="InterPro" id="IPR000312">
    <property type="entry name" value="Glycosyl_Trfase_fam3"/>
</dbReference>
<sequence>MSGATHVVATDADPFRPVLAAVATGRPFSVDEARNAFGLIMDGAASEAQIAAFLMGLRVRGERQEELLGAVLAVRSRMLAIEEPPPGAIDVCGTGGDGHGTLNVSTAVAFVVSALGVPVAKHGNRALSSLSGASDVLGALGVPLESDCATLGAELRERRLIFMAAPSHHPAMRHAAGARRALGVRTLFNLVGPLANPARVTRQLVGVPEAVWLEPVVTTLRDLGSERVWAVCGEVTGAGPGVPSRGVDEVTLSGPTEIAALENGEIIRTILTPDMAGLPSAPISAIAGGGPVENAEALLALLKGAHGPYRDTVLLNAACALHVAGRGVALQAGRIVPEALRELVALAAHVIDNGAALSRLQAARNGGAEAASDRSGSGS</sequence>
<evidence type="ECO:0000256" key="4">
    <source>
        <dbReference type="HAMAP-Rule" id="MF_00211"/>
    </source>
</evidence>
<keyword evidence="4" id="KW-0479">Metal-binding</keyword>
<evidence type="ECO:0000259" key="5">
    <source>
        <dbReference type="Pfam" id="PF00591"/>
    </source>
</evidence>
<dbReference type="InterPro" id="IPR035902">
    <property type="entry name" value="Nuc_phospho_transferase"/>
</dbReference>
<dbReference type="InterPro" id="IPR036320">
    <property type="entry name" value="Glycosyl_Trfase_fam3_N_dom_sf"/>
</dbReference>
<keyword evidence="4" id="KW-0057">Aromatic amino acid biosynthesis</keyword>
<dbReference type="UniPathway" id="UPA00035">
    <property type="reaction ID" value="UER00041"/>
</dbReference>
<feature type="binding site" evidence="4">
    <location>
        <position position="248"/>
    </location>
    <ligand>
        <name>Mg(2+)</name>
        <dbReference type="ChEBI" id="CHEBI:18420"/>
        <label>2</label>
    </ligand>
</feature>
<dbReference type="PANTHER" id="PTHR43285:SF2">
    <property type="entry name" value="ANTHRANILATE PHOSPHORIBOSYLTRANSFERASE"/>
    <property type="match status" value="1"/>
</dbReference>
<comment type="pathway">
    <text evidence="4">Amino-acid biosynthesis; L-tryptophan biosynthesis; L-tryptophan from chorismate: step 2/5.</text>
</comment>
<dbReference type="GO" id="GO:0000287">
    <property type="term" value="F:magnesium ion binding"/>
    <property type="evidence" value="ECO:0007669"/>
    <property type="project" value="UniProtKB-UniRule"/>
</dbReference>
<evidence type="ECO:0000313" key="7">
    <source>
        <dbReference type="EMBL" id="GEN59178.1"/>
    </source>
</evidence>
<dbReference type="PANTHER" id="PTHR43285">
    <property type="entry name" value="ANTHRANILATE PHOSPHORIBOSYLTRANSFERASE"/>
    <property type="match status" value="1"/>
</dbReference>
<feature type="binding site" evidence="4">
    <location>
        <position position="179"/>
    </location>
    <ligand>
        <name>anthranilate</name>
        <dbReference type="ChEBI" id="CHEBI:16567"/>
        <label>2</label>
    </ligand>
</feature>
<feature type="binding site" evidence="4">
    <location>
        <position position="249"/>
    </location>
    <ligand>
        <name>Mg(2+)</name>
        <dbReference type="ChEBI" id="CHEBI:18420"/>
        <label>2</label>
    </ligand>
</feature>
<dbReference type="InterPro" id="IPR005940">
    <property type="entry name" value="Anthranilate_Pribosyl_Tfrase"/>
</dbReference>
<dbReference type="GO" id="GO:0000162">
    <property type="term" value="P:L-tryptophan biosynthetic process"/>
    <property type="evidence" value="ECO:0007669"/>
    <property type="project" value="UniProtKB-UniRule"/>
</dbReference>
<keyword evidence="3 4" id="KW-0822">Tryptophan biosynthesis</keyword>
<name>A0A511X8C2_9PROT</name>
<feature type="binding site" evidence="4">
    <location>
        <position position="249"/>
    </location>
    <ligand>
        <name>Mg(2+)</name>
        <dbReference type="ChEBI" id="CHEBI:18420"/>
        <label>1</label>
    </ligand>
</feature>
<dbReference type="HAMAP" id="MF_00211">
    <property type="entry name" value="TrpD"/>
    <property type="match status" value="1"/>
</dbReference>
<feature type="domain" description="Glycosyl transferase family 3 N-terminal" evidence="6">
    <location>
        <begin position="17"/>
        <end position="77"/>
    </location>
</feature>
<evidence type="ECO:0000256" key="3">
    <source>
        <dbReference type="ARBA" id="ARBA00022822"/>
    </source>
</evidence>
<feature type="binding site" evidence="4">
    <location>
        <position position="101"/>
    </location>
    <ligand>
        <name>5-phospho-alpha-D-ribose 1-diphosphate</name>
        <dbReference type="ChEBI" id="CHEBI:58017"/>
    </ligand>
</feature>
<dbReference type="GO" id="GO:0004048">
    <property type="term" value="F:anthranilate phosphoribosyltransferase activity"/>
    <property type="evidence" value="ECO:0007669"/>
    <property type="project" value="UniProtKB-UniRule"/>
</dbReference>
<feature type="binding site" evidence="4">
    <location>
        <begin position="103"/>
        <end position="106"/>
    </location>
    <ligand>
        <name>5-phospho-alpha-D-ribose 1-diphosphate</name>
        <dbReference type="ChEBI" id="CHEBI:58017"/>
    </ligand>
</feature>
<reference evidence="7 8" key="1">
    <citation type="submission" date="2019-07" db="EMBL/GenBank/DDBJ databases">
        <title>Whole genome shotgun sequence of Acetobacter nitrogenifigens NBRC 105050.</title>
        <authorList>
            <person name="Hosoyama A."/>
            <person name="Uohara A."/>
            <person name="Ohji S."/>
            <person name="Ichikawa N."/>
        </authorList>
    </citation>
    <scope>NUCLEOTIDE SEQUENCE [LARGE SCALE GENOMIC DNA]</scope>
    <source>
        <strain evidence="7 8">NBRC 105050</strain>
    </source>
</reference>
<feature type="binding site" evidence="4">
    <location>
        <position position="133"/>
    </location>
    <ligand>
        <name>5-phospho-alpha-D-ribose 1-diphosphate</name>
        <dbReference type="ChEBI" id="CHEBI:58017"/>
    </ligand>
</feature>
<dbReference type="GO" id="GO:0005829">
    <property type="term" value="C:cytosol"/>
    <property type="evidence" value="ECO:0007669"/>
    <property type="project" value="TreeGrafter"/>
</dbReference>
<feature type="domain" description="Glycosyl transferase family 3" evidence="5">
    <location>
        <begin position="88"/>
        <end position="356"/>
    </location>
</feature>
<accession>A0A511X8C2</accession>
<keyword evidence="4" id="KW-0460">Magnesium</keyword>
<proteinExistence type="inferred from homology"/>
<feature type="binding site" evidence="4">
    <location>
        <begin position="121"/>
        <end position="129"/>
    </location>
    <ligand>
        <name>5-phospho-alpha-D-ribose 1-diphosphate</name>
        <dbReference type="ChEBI" id="CHEBI:58017"/>
    </ligand>
</feature>
<dbReference type="Gene3D" id="1.20.970.10">
    <property type="entry name" value="Transferase, Pyrimidine Nucleoside Phosphorylase, Chain C"/>
    <property type="match status" value="1"/>
</dbReference>
<comment type="subunit">
    <text evidence="4">Homodimer.</text>
</comment>
<evidence type="ECO:0000256" key="1">
    <source>
        <dbReference type="ARBA" id="ARBA00022676"/>
    </source>
</evidence>
<comment type="cofactor">
    <cofactor evidence="4">
        <name>Mg(2+)</name>
        <dbReference type="ChEBI" id="CHEBI:18420"/>
    </cofactor>
    <text evidence="4">Binds 2 magnesium ions per monomer.</text>
</comment>
<keyword evidence="8" id="KW-1185">Reference proteome</keyword>
<comment type="function">
    <text evidence="4">Catalyzes the transfer of the phosphoribosyl group of 5-phosphorylribose-1-pyrophosphate (PRPP) to anthranilate to yield N-(5'-phosphoribosyl)-anthranilate (PRA).</text>
</comment>
<evidence type="ECO:0000256" key="2">
    <source>
        <dbReference type="ARBA" id="ARBA00022679"/>
    </source>
</evidence>